<organism evidence="2 3">
    <name type="scientific">Candidatus Methanolliviera hydrocarbonicum</name>
    <dbReference type="NCBI Taxonomy" id="2491085"/>
    <lineage>
        <taxon>Archaea</taxon>
        <taxon>Methanobacteriati</taxon>
        <taxon>Methanobacteriota</taxon>
        <taxon>Candidatus Methanoliparia</taxon>
        <taxon>Candidatus Methanoliparales</taxon>
        <taxon>Candidatus Methanollivieraceae</taxon>
        <taxon>Candidatus Methanolliviera</taxon>
    </lineage>
</organism>
<sequence>MTSPGIKQIDEVYVKIQGEKRFYGWLAYDPKNKYIIDFVIGRRDDDTSEGLFKKLKRFRGKVKLVLIDGYLGYEKFISSYLGIKCRKPITGVINKSRFCRKTGKFYTYGLFGVSGKSVEEVIRELGIGEEITTSLIENLNSFIRDSVQYLVRRTKRLARELEWVFRALSGYFFYHNFVKPHWSLSVRSSKNWIVDGATPGMACGITCAPLSLYEVLTFHQL</sequence>
<dbReference type="AlphaFoldDB" id="A0A520KWU6"/>
<evidence type="ECO:0000313" key="3">
    <source>
        <dbReference type="Proteomes" id="UP000320766"/>
    </source>
</evidence>
<reference evidence="2 3" key="1">
    <citation type="journal article" date="2019" name="Nat. Microbiol.">
        <title>Wide diversity of methane and short-chain alkane metabolisms in uncultured archaea.</title>
        <authorList>
            <person name="Borrel G."/>
            <person name="Adam P.S."/>
            <person name="McKay L.J."/>
            <person name="Chen L.X."/>
            <person name="Sierra-Garcia I.N."/>
            <person name="Sieber C.M."/>
            <person name="Letourneur Q."/>
            <person name="Ghozlane A."/>
            <person name="Andersen G.L."/>
            <person name="Li W.J."/>
            <person name="Hallam S.J."/>
            <person name="Muyzer G."/>
            <person name="de Oliveira V.M."/>
            <person name="Inskeep W.P."/>
            <person name="Banfield J.F."/>
            <person name="Gribaldo S."/>
        </authorList>
    </citation>
    <scope>NUCLEOTIDE SEQUENCE [LARGE SCALE GENOMIC DNA]</scope>
    <source>
        <strain evidence="2">NM1b</strain>
    </source>
</reference>
<dbReference type="EMBL" id="RXIL01000070">
    <property type="protein sequence ID" value="RZN69674.1"/>
    <property type="molecule type" value="Genomic_DNA"/>
</dbReference>
<feature type="domain" description="DDE" evidence="1">
    <location>
        <begin position="8"/>
        <end position="78"/>
    </location>
</feature>
<dbReference type="Proteomes" id="UP000320766">
    <property type="component" value="Unassembled WGS sequence"/>
</dbReference>
<name>A0A520KWU6_9EURY</name>
<evidence type="ECO:0000259" key="1">
    <source>
        <dbReference type="Pfam" id="PF13610"/>
    </source>
</evidence>
<dbReference type="Pfam" id="PF13610">
    <property type="entry name" value="DDE_Tnp_IS240"/>
    <property type="match status" value="1"/>
</dbReference>
<comment type="caution">
    <text evidence="2">The sequence shown here is derived from an EMBL/GenBank/DDBJ whole genome shotgun (WGS) entry which is preliminary data.</text>
</comment>
<evidence type="ECO:0000313" key="2">
    <source>
        <dbReference type="EMBL" id="RZN69674.1"/>
    </source>
</evidence>
<protein>
    <submittedName>
        <fullName evidence="2">DDE domain-containing protein</fullName>
    </submittedName>
</protein>
<gene>
    <name evidence="2" type="ORF">EF807_04245</name>
</gene>
<proteinExistence type="predicted"/>
<dbReference type="InterPro" id="IPR032874">
    <property type="entry name" value="DDE_dom"/>
</dbReference>
<accession>A0A520KWU6</accession>